<dbReference type="AlphaFoldDB" id="A0A2I0BDA0"/>
<sequence>MMAAAARQLLHLPSNYKQTLLPRSPSPRSGSVAVAIPGGVGRAKLRRGLGVEATVPRSKPPARGDILPSDADDGVSLGTMKLPPDTDIPRFETLLFQLRDPDAIYSWQVDKVKGGARLGFVKLEDGKTEVCVYIDCLVFPATGGSGPVFRAVRNGPLKNMTPPGEPRIIRSLLQALQKSVQIAKF</sequence>
<dbReference type="PANTHER" id="PTHR36352:SF1">
    <property type="entry name" value="EXPRESSED PROTEIN"/>
    <property type="match status" value="1"/>
</dbReference>
<protein>
    <recommendedName>
        <fullName evidence="1">DUF7148 domain-containing protein</fullName>
    </recommendedName>
</protein>
<dbReference type="OrthoDB" id="1930092at2759"/>
<dbReference type="GO" id="GO:0009570">
    <property type="term" value="C:chloroplast stroma"/>
    <property type="evidence" value="ECO:0007669"/>
    <property type="project" value="TreeGrafter"/>
</dbReference>
<dbReference type="InterPro" id="IPR055572">
    <property type="entry name" value="DUF7148"/>
</dbReference>
<gene>
    <name evidence="2" type="ORF">AXF42_Ash013183</name>
</gene>
<reference evidence="2 3" key="1">
    <citation type="journal article" date="2017" name="Nature">
        <title>The Apostasia genome and the evolution of orchids.</title>
        <authorList>
            <person name="Zhang G.Q."/>
            <person name="Liu K.W."/>
            <person name="Li Z."/>
            <person name="Lohaus R."/>
            <person name="Hsiao Y.Y."/>
            <person name="Niu S.C."/>
            <person name="Wang J.Y."/>
            <person name="Lin Y.C."/>
            <person name="Xu Q."/>
            <person name="Chen L.J."/>
            <person name="Yoshida K."/>
            <person name="Fujiwara S."/>
            <person name="Wang Z.W."/>
            <person name="Zhang Y.Q."/>
            <person name="Mitsuda N."/>
            <person name="Wang M."/>
            <person name="Liu G.H."/>
            <person name="Pecoraro L."/>
            <person name="Huang H.X."/>
            <person name="Xiao X.J."/>
            <person name="Lin M."/>
            <person name="Wu X.Y."/>
            <person name="Wu W.L."/>
            <person name="Chen Y.Y."/>
            <person name="Chang S.B."/>
            <person name="Sakamoto S."/>
            <person name="Ohme-Takagi M."/>
            <person name="Yagi M."/>
            <person name="Zeng S.J."/>
            <person name="Shen C.Y."/>
            <person name="Yeh C.M."/>
            <person name="Luo Y.B."/>
            <person name="Tsai W.C."/>
            <person name="Van de Peer Y."/>
            <person name="Liu Z.J."/>
        </authorList>
    </citation>
    <scope>NUCLEOTIDE SEQUENCE [LARGE SCALE GENOMIC DNA]</scope>
    <source>
        <strain evidence="3">cv. Shenzhen</strain>
        <tissue evidence="2">Stem</tissue>
    </source>
</reference>
<dbReference type="EMBL" id="KZ451890">
    <property type="protein sequence ID" value="PKA65768.1"/>
    <property type="molecule type" value="Genomic_DNA"/>
</dbReference>
<evidence type="ECO:0000313" key="3">
    <source>
        <dbReference type="Proteomes" id="UP000236161"/>
    </source>
</evidence>
<proteinExistence type="predicted"/>
<accession>A0A2I0BDA0</accession>
<organism evidence="2 3">
    <name type="scientific">Apostasia shenzhenica</name>
    <dbReference type="NCBI Taxonomy" id="1088818"/>
    <lineage>
        <taxon>Eukaryota</taxon>
        <taxon>Viridiplantae</taxon>
        <taxon>Streptophyta</taxon>
        <taxon>Embryophyta</taxon>
        <taxon>Tracheophyta</taxon>
        <taxon>Spermatophyta</taxon>
        <taxon>Magnoliopsida</taxon>
        <taxon>Liliopsida</taxon>
        <taxon>Asparagales</taxon>
        <taxon>Orchidaceae</taxon>
        <taxon>Apostasioideae</taxon>
        <taxon>Apostasia</taxon>
    </lineage>
</organism>
<feature type="domain" description="DUF7148" evidence="1">
    <location>
        <begin position="72"/>
        <end position="184"/>
    </location>
</feature>
<dbReference type="Pfam" id="PF23650">
    <property type="entry name" value="DUF7148"/>
    <property type="match status" value="1"/>
</dbReference>
<evidence type="ECO:0000259" key="1">
    <source>
        <dbReference type="Pfam" id="PF23650"/>
    </source>
</evidence>
<dbReference type="Proteomes" id="UP000236161">
    <property type="component" value="Unassembled WGS sequence"/>
</dbReference>
<evidence type="ECO:0000313" key="2">
    <source>
        <dbReference type="EMBL" id="PKA65768.1"/>
    </source>
</evidence>
<dbReference type="GO" id="GO:0009535">
    <property type="term" value="C:chloroplast thylakoid membrane"/>
    <property type="evidence" value="ECO:0007669"/>
    <property type="project" value="TreeGrafter"/>
</dbReference>
<dbReference type="PANTHER" id="PTHR36352">
    <property type="entry name" value="EXPRESSED PROTEIN"/>
    <property type="match status" value="1"/>
</dbReference>
<name>A0A2I0BDA0_9ASPA</name>
<keyword evidence="3" id="KW-1185">Reference proteome</keyword>
<dbReference type="STRING" id="1088818.A0A2I0BDA0"/>